<sequence length="137" mass="15611">MLTNRFPEVAELLSGWDFVIHGRINTRMLSPKTRYKAYLVFKLKDDTYGFRNTPIEAAVLLGGAEVSKRVVYVQAESGIVGNGDQYPKERGDNWFEVELGAFEFTKERDGDLEILLERRHYDAKGGVIIQGTEIRPN</sequence>
<name>A0AAV5MJQ7_9ROSI</name>
<dbReference type="PANTHER" id="PTHR32278">
    <property type="entry name" value="F-BOX DOMAIN-CONTAINING PROTEIN"/>
    <property type="match status" value="1"/>
</dbReference>
<keyword evidence="2" id="KW-1185">Reference proteome</keyword>
<comment type="caution">
    <text evidence="1">The sequence shown here is derived from an EMBL/GenBank/DDBJ whole genome shotgun (WGS) entry which is preliminary data.</text>
</comment>
<accession>A0AAV5MJQ7</accession>
<dbReference type="InterPro" id="IPR025886">
    <property type="entry name" value="PP2-like"/>
</dbReference>
<evidence type="ECO:0000313" key="1">
    <source>
        <dbReference type="EMBL" id="GKV49239.1"/>
    </source>
</evidence>
<dbReference type="PANTHER" id="PTHR32278:SF111">
    <property type="entry name" value="F-BOX PROTEIN PP2-B12-RELATED"/>
    <property type="match status" value="1"/>
</dbReference>
<dbReference type="Proteomes" id="UP001054252">
    <property type="component" value="Unassembled WGS sequence"/>
</dbReference>
<proteinExistence type="predicted"/>
<protein>
    <submittedName>
        <fullName evidence="1">Uncharacterized protein</fullName>
    </submittedName>
</protein>
<gene>
    <name evidence="1" type="ORF">SLEP1_g56002</name>
</gene>
<organism evidence="1 2">
    <name type="scientific">Rubroshorea leprosula</name>
    <dbReference type="NCBI Taxonomy" id="152421"/>
    <lineage>
        <taxon>Eukaryota</taxon>
        <taxon>Viridiplantae</taxon>
        <taxon>Streptophyta</taxon>
        <taxon>Embryophyta</taxon>
        <taxon>Tracheophyta</taxon>
        <taxon>Spermatophyta</taxon>
        <taxon>Magnoliopsida</taxon>
        <taxon>eudicotyledons</taxon>
        <taxon>Gunneridae</taxon>
        <taxon>Pentapetalae</taxon>
        <taxon>rosids</taxon>
        <taxon>malvids</taxon>
        <taxon>Malvales</taxon>
        <taxon>Dipterocarpaceae</taxon>
        <taxon>Rubroshorea</taxon>
    </lineage>
</organism>
<dbReference type="AlphaFoldDB" id="A0AAV5MJQ7"/>
<evidence type="ECO:0000313" key="2">
    <source>
        <dbReference type="Proteomes" id="UP001054252"/>
    </source>
</evidence>
<reference evidence="1 2" key="1">
    <citation type="journal article" date="2021" name="Commun. Biol.">
        <title>The genome of Shorea leprosula (Dipterocarpaceae) highlights the ecological relevance of drought in aseasonal tropical rainforests.</title>
        <authorList>
            <person name="Ng K.K.S."/>
            <person name="Kobayashi M.J."/>
            <person name="Fawcett J.A."/>
            <person name="Hatakeyama M."/>
            <person name="Paape T."/>
            <person name="Ng C.H."/>
            <person name="Ang C.C."/>
            <person name="Tnah L.H."/>
            <person name="Lee C.T."/>
            <person name="Nishiyama T."/>
            <person name="Sese J."/>
            <person name="O'Brien M.J."/>
            <person name="Copetti D."/>
            <person name="Mohd Noor M.I."/>
            <person name="Ong R.C."/>
            <person name="Putra M."/>
            <person name="Sireger I.Z."/>
            <person name="Indrioko S."/>
            <person name="Kosugi Y."/>
            <person name="Izuno A."/>
            <person name="Isagi Y."/>
            <person name="Lee S.L."/>
            <person name="Shimizu K.K."/>
        </authorList>
    </citation>
    <scope>NUCLEOTIDE SEQUENCE [LARGE SCALE GENOMIC DNA]</scope>
    <source>
        <strain evidence="1">214</strain>
    </source>
</reference>
<dbReference type="EMBL" id="BPVZ01000291">
    <property type="protein sequence ID" value="GKV49239.1"/>
    <property type="molecule type" value="Genomic_DNA"/>
</dbReference>
<dbReference type="Pfam" id="PF14299">
    <property type="entry name" value="PP2"/>
    <property type="match status" value="1"/>
</dbReference>